<dbReference type="PANTHER" id="PTHR47260:SF1">
    <property type="entry name" value="UPF0644 PROTEIN PB2B4.06"/>
    <property type="match status" value="1"/>
</dbReference>
<accession>A0A9W7Y7Z5</accession>
<protein>
    <recommendedName>
        <fullName evidence="3">Thioesterase domain-containing protein</fullName>
    </recommendedName>
</protein>
<proteinExistence type="predicted"/>
<dbReference type="SUPFAM" id="SSF54637">
    <property type="entry name" value="Thioesterase/thiol ester dehydrase-isomerase"/>
    <property type="match status" value="2"/>
</dbReference>
<comment type="caution">
    <text evidence="1">The sequence shown here is derived from an EMBL/GenBank/DDBJ whole genome shotgun (WGS) entry which is preliminary data.</text>
</comment>
<organism evidence="1 2">
    <name type="scientific">Coemansia biformis</name>
    <dbReference type="NCBI Taxonomy" id="1286918"/>
    <lineage>
        <taxon>Eukaryota</taxon>
        <taxon>Fungi</taxon>
        <taxon>Fungi incertae sedis</taxon>
        <taxon>Zoopagomycota</taxon>
        <taxon>Kickxellomycotina</taxon>
        <taxon>Kickxellomycetes</taxon>
        <taxon>Kickxellales</taxon>
        <taxon>Kickxellaceae</taxon>
        <taxon>Coemansia</taxon>
    </lineage>
</organism>
<dbReference type="InterPro" id="IPR029069">
    <property type="entry name" value="HotDog_dom_sf"/>
</dbReference>
<dbReference type="AlphaFoldDB" id="A0A9W7Y7Z5"/>
<evidence type="ECO:0000313" key="1">
    <source>
        <dbReference type="EMBL" id="KAJ1731203.1"/>
    </source>
</evidence>
<reference evidence="1" key="1">
    <citation type="submission" date="2022-07" db="EMBL/GenBank/DDBJ databases">
        <title>Phylogenomic reconstructions and comparative analyses of Kickxellomycotina fungi.</title>
        <authorList>
            <person name="Reynolds N.K."/>
            <person name="Stajich J.E."/>
            <person name="Barry K."/>
            <person name="Grigoriev I.V."/>
            <person name="Crous P."/>
            <person name="Smith M.E."/>
        </authorList>
    </citation>
    <scope>NUCLEOTIDE SEQUENCE</scope>
    <source>
        <strain evidence="1">BCRC 34381</strain>
    </source>
</reference>
<dbReference type="EMBL" id="JANBOI010000356">
    <property type="protein sequence ID" value="KAJ1731203.1"/>
    <property type="molecule type" value="Genomic_DNA"/>
</dbReference>
<sequence>MREKLHGHIQRRLGRFTDLEEVEFHEFWGHSESHFMEDTINTGVLAMPTYWYSPQARCCAGLWQFTGKNLAPEDPIQETMLFTLADDVTGDLGFRAFHETVKEAHVGVTVKLDITRAGASPRGRLFYFEATAVSIVGRKLVVECPLWDADTGEQLITVKATHVFVRVDDYGRLSSAKKKRASAPPAPTSTPALTSVPVLTSLPQSDLRALNRVFNFFSPGRVEHTAGSIDEQAQRLELQLGFGSHLCGPPMYVHGGVLGTVLANASQLLLTKVAGLGPHAVVASAREVNYHRAIPEECKSATVEARIESADRSQVVVFSQILFSGRLSTILKTTFTLVQMPSKL</sequence>
<dbReference type="Proteomes" id="UP001143981">
    <property type="component" value="Unassembled WGS sequence"/>
</dbReference>
<name>A0A9W7Y7Z5_9FUNG</name>
<dbReference type="InterPro" id="IPR052061">
    <property type="entry name" value="PTE-AB_protein"/>
</dbReference>
<evidence type="ECO:0008006" key="3">
    <source>
        <dbReference type="Google" id="ProtNLM"/>
    </source>
</evidence>
<dbReference type="OrthoDB" id="506431at2759"/>
<dbReference type="PANTHER" id="PTHR47260">
    <property type="entry name" value="UPF0644 PROTEIN PB2B4.06"/>
    <property type="match status" value="1"/>
</dbReference>
<evidence type="ECO:0000313" key="2">
    <source>
        <dbReference type="Proteomes" id="UP001143981"/>
    </source>
</evidence>
<gene>
    <name evidence="1" type="ORF">LPJ61_002651</name>
</gene>
<dbReference type="Gene3D" id="3.10.129.10">
    <property type="entry name" value="Hotdog Thioesterase"/>
    <property type="match status" value="2"/>
</dbReference>
<keyword evidence="2" id="KW-1185">Reference proteome</keyword>